<dbReference type="OrthoDB" id="271325at2759"/>
<dbReference type="InterPro" id="IPR027417">
    <property type="entry name" value="P-loop_NTPase"/>
</dbReference>
<sequence>MGDPGGAKRQLLHRPARDIYTTGKGSCGVGLTAAIEDEQIAKEMTLEGGALVLADIGICNMIPCTDESKLRPT</sequence>
<keyword evidence="4" id="KW-0132">Cell division</keyword>
<dbReference type="GO" id="GO:0017116">
    <property type="term" value="F:single-stranded DNA helicase activity"/>
    <property type="evidence" value="ECO:0007669"/>
    <property type="project" value="TreeGrafter"/>
</dbReference>
<keyword evidence="1" id="KW-0547">Nucleotide-binding</keyword>
<dbReference type="GO" id="GO:0000727">
    <property type="term" value="P:double-strand break repair via break-induced replication"/>
    <property type="evidence" value="ECO:0007669"/>
    <property type="project" value="TreeGrafter"/>
</dbReference>
<dbReference type="PANTHER" id="PTHR11630">
    <property type="entry name" value="DNA REPLICATION LICENSING FACTOR MCM FAMILY MEMBER"/>
    <property type="match status" value="1"/>
</dbReference>
<dbReference type="GO" id="GO:0003697">
    <property type="term" value="F:single-stranded DNA binding"/>
    <property type="evidence" value="ECO:0007669"/>
    <property type="project" value="TreeGrafter"/>
</dbReference>
<dbReference type="GO" id="GO:0006270">
    <property type="term" value="P:DNA replication initiation"/>
    <property type="evidence" value="ECO:0007669"/>
    <property type="project" value="TreeGrafter"/>
</dbReference>
<dbReference type="STRING" id="1156394.T0SID4"/>
<dbReference type="EMBL" id="JH767132">
    <property type="protein sequence ID" value="EQC42677.1"/>
    <property type="molecule type" value="Genomic_DNA"/>
</dbReference>
<dbReference type="Gene3D" id="3.40.50.300">
    <property type="entry name" value="P-loop containing nucleotide triphosphate hydrolases"/>
    <property type="match status" value="1"/>
</dbReference>
<dbReference type="GO" id="GO:0005634">
    <property type="term" value="C:nucleus"/>
    <property type="evidence" value="ECO:0007669"/>
    <property type="project" value="TreeGrafter"/>
</dbReference>
<dbReference type="RefSeq" id="XP_008604100.1">
    <property type="nucleotide sequence ID" value="XM_008605878.1"/>
</dbReference>
<evidence type="ECO:0000259" key="3">
    <source>
        <dbReference type="PROSITE" id="PS50051"/>
    </source>
</evidence>
<dbReference type="PANTHER" id="PTHR11630:SF26">
    <property type="entry name" value="DNA REPLICATION LICENSING FACTOR MCM7"/>
    <property type="match status" value="1"/>
</dbReference>
<dbReference type="Proteomes" id="UP000030762">
    <property type="component" value="Unassembled WGS sequence"/>
</dbReference>
<evidence type="ECO:0000256" key="2">
    <source>
        <dbReference type="ARBA" id="ARBA00022840"/>
    </source>
</evidence>
<dbReference type="InterPro" id="IPR031327">
    <property type="entry name" value="MCM"/>
</dbReference>
<dbReference type="GO" id="GO:0051301">
    <property type="term" value="P:cell division"/>
    <property type="evidence" value="ECO:0007669"/>
    <property type="project" value="UniProtKB-KW"/>
</dbReference>
<evidence type="ECO:0000313" key="4">
    <source>
        <dbReference type="EMBL" id="EQC42677.1"/>
    </source>
</evidence>
<dbReference type="PROSITE" id="PS50051">
    <property type="entry name" value="MCM_2"/>
    <property type="match status" value="1"/>
</dbReference>
<keyword evidence="2" id="KW-0067">ATP-binding</keyword>
<dbReference type="GO" id="GO:0006271">
    <property type="term" value="P:DNA strand elongation involved in DNA replication"/>
    <property type="evidence" value="ECO:0007669"/>
    <property type="project" value="TreeGrafter"/>
</dbReference>
<proteinExistence type="predicted"/>
<dbReference type="GeneID" id="19941132"/>
<dbReference type="InParanoid" id="T0SID4"/>
<protein>
    <submittedName>
        <fullName evidence="4">Minichromosome maintenance protein 7 (Cell division control protein 47)</fullName>
    </submittedName>
</protein>
<name>T0SID4_SAPDV</name>
<evidence type="ECO:0000256" key="1">
    <source>
        <dbReference type="ARBA" id="ARBA00022741"/>
    </source>
</evidence>
<dbReference type="GO" id="GO:0005524">
    <property type="term" value="F:ATP binding"/>
    <property type="evidence" value="ECO:0007669"/>
    <property type="project" value="UniProtKB-KW"/>
</dbReference>
<dbReference type="InterPro" id="IPR001208">
    <property type="entry name" value="MCM_dom"/>
</dbReference>
<dbReference type="VEuPathDB" id="FungiDB:SDRG_00405"/>
<gene>
    <name evidence="4" type="ORF">SDRG_00405</name>
</gene>
<feature type="domain" description="MCM C-terminal AAA(+) ATPase" evidence="3">
    <location>
        <begin position="1"/>
        <end position="59"/>
    </location>
</feature>
<keyword evidence="4" id="KW-0131">Cell cycle</keyword>
<dbReference type="GO" id="GO:0042555">
    <property type="term" value="C:MCM complex"/>
    <property type="evidence" value="ECO:0007669"/>
    <property type="project" value="TreeGrafter"/>
</dbReference>
<reference evidence="4 5" key="1">
    <citation type="submission" date="2012-04" db="EMBL/GenBank/DDBJ databases">
        <title>The Genome Sequence of Saprolegnia declina VS20.</title>
        <authorList>
            <consortium name="The Broad Institute Genome Sequencing Platform"/>
            <person name="Russ C."/>
            <person name="Nusbaum C."/>
            <person name="Tyler B."/>
            <person name="van West P."/>
            <person name="Dieguez-Uribeondo J."/>
            <person name="de Bruijn I."/>
            <person name="Tripathy S."/>
            <person name="Jiang R."/>
            <person name="Young S.K."/>
            <person name="Zeng Q."/>
            <person name="Gargeya S."/>
            <person name="Fitzgerald M."/>
            <person name="Haas B."/>
            <person name="Abouelleil A."/>
            <person name="Alvarado L."/>
            <person name="Arachchi H.M."/>
            <person name="Berlin A."/>
            <person name="Chapman S.B."/>
            <person name="Goldberg J."/>
            <person name="Griggs A."/>
            <person name="Gujja S."/>
            <person name="Hansen M."/>
            <person name="Howarth C."/>
            <person name="Imamovic A."/>
            <person name="Larimer J."/>
            <person name="McCowen C."/>
            <person name="Montmayeur A."/>
            <person name="Murphy C."/>
            <person name="Neiman D."/>
            <person name="Pearson M."/>
            <person name="Priest M."/>
            <person name="Roberts A."/>
            <person name="Saif S."/>
            <person name="Shea T."/>
            <person name="Sisk P."/>
            <person name="Sykes S."/>
            <person name="Wortman J."/>
            <person name="Nusbaum C."/>
            <person name="Birren B."/>
        </authorList>
    </citation>
    <scope>NUCLEOTIDE SEQUENCE [LARGE SCALE GENOMIC DNA]</scope>
    <source>
        <strain evidence="4 5">VS20</strain>
    </source>
</reference>
<dbReference type="AlphaFoldDB" id="T0SID4"/>
<keyword evidence="5" id="KW-1185">Reference proteome</keyword>
<dbReference type="eggNOG" id="KOG0482">
    <property type="taxonomic scope" value="Eukaryota"/>
</dbReference>
<organism evidence="4 5">
    <name type="scientific">Saprolegnia diclina (strain VS20)</name>
    <dbReference type="NCBI Taxonomy" id="1156394"/>
    <lineage>
        <taxon>Eukaryota</taxon>
        <taxon>Sar</taxon>
        <taxon>Stramenopiles</taxon>
        <taxon>Oomycota</taxon>
        <taxon>Saprolegniomycetes</taxon>
        <taxon>Saprolegniales</taxon>
        <taxon>Saprolegniaceae</taxon>
        <taxon>Saprolegnia</taxon>
    </lineage>
</organism>
<dbReference type="Pfam" id="PF00493">
    <property type="entry name" value="MCM"/>
    <property type="match status" value="1"/>
</dbReference>
<accession>T0SID4</accession>
<evidence type="ECO:0000313" key="5">
    <source>
        <dbReference type="Proteomes" id="UP000030762"/>
    </source>
</evidence>